<dbReference type="SMART" id="SM00597">
    <property type="entry name" value="ZnF_TTF"/>
    <property type="match status" value="1"/>
</dbReference>
<dbReference type="AlphaFoldDB" id="A0A1A8K4P9"/>
<accession>A0A1A8K4P9</accession>
<dbReference type="PANTHER" id="PTHR45749:SF21">
    <property type="entry name" value="DUF4371 DOMAIN-CONTAINING PROTEIN"/>
    <property type="match status" value="1"/>
</dbReference>
<dbReference type="InterPro" id="IPR006580">
    <property type="entry name" value="Znf_TTF"/>
</dbReference>
<protein>
    <recommendedName>
        <fullName evidence="2">TTF-type domain-containing protein</fullName>
    </recommendedName>
</protein>
<evidence type="ECO:0000313" key="3">
    <source>
        <dbReference type="EMBL" id="SBR27366.1"/>
    </source>
</evidence>
<feature type="compositionally biased region" description="Polar residues" evidence="1">
    <location>
        <begin position="7"/>
        <end position="16"/>
    </location>
</feature>
<dbReference type="EMBL" id="HAEE01007345">
    <property type="protein sequence ID" value="SBR27366.1"/>
    <property type="molecule type" value="Transcribed_RNA"/>
</dbReference>
<dbReference type="InterPro" id="IPR012337">
    <property type="entry name" value="RNaseH-like_sf"/>
</dbReference>
<evidence type="ECO:0000259" key="2">
    <source>
        <dbReference type="SMART" id="SM00597"/>
    </source>
</evidence>
<feature type="region of interest" description="Disordered" evidence="1">
    <location>
        <begin position="1"/>
        <end position="75"/>
    </location>
</feature>
<gene>
    <name evidence="3" type="primary">CR762475.1</name>
</gene>
<name>A0A1A8K4P9_NOTKU</name>
<reference evidence="3" key="2">
    <citation type="submission" date="2016-06" db="EMBL/GenBank/DDBJ databases">
        <title>The genome of a short-lived fish provides insights into sex chromosome evolution and the genetic control of aging.</title>
        <authorList>
            <person name="Reichwald K."/>
            <person name="Felder M."/>
            <person name="Petzold A."/>
            <person name="Koch P."/>
            <person name="Groth M."/>
            <person name="Platzer M."/>
        </authorList>
    </citation>
    <scope>NUCLEOTIDE SEQUENCE</scope>
    <source>
        <tissue evidence="3">Brain</tissue>
    </source>
</reference>
<dbReference type="SUPFAM" id="SSF53098">
    <property type="entry name" value="Ribonuclease H-like"/>
    <property type="match status" value="1"/>
</dbReference>
<organism evidence="3">
    <name type="scientific">Nothobranchius kuhntae</name>
    <name type="common">Beira killifish</name>
    <dbReference type="NCBI Taxonomy" id="321403"/>
    <lineage>
        <taxon>Eukaryota</taxon>
        <taxon>Metazoa</taxon>
        <taxon>Chordata</taxon>
        <taxon>Craniata</taxon>
        <taxon>Vertebrata</taxon>
        <taxon>Euteleostomi</taxon>
        <taxon>Actinopterygii</taxon>
        <taxon>Neopterygii</taxon>
        <taxon>Teleostei</taxon>
        <taxon>Neoteleostei</taxon>
        <taxon>Acanthomorphata</taxon>
        <taxon>Ovalentaria</taxon>
        <taxon>Atherinomorphae</taxon>
        <taxon>Cyprinodontiformes</taxon>
        <taxon>Nothobranchiidae</taxon>
        <taxon>Nothobranchius</taxon>
    </lineage>
</organism>
<proteinExistence type="predicted"/>
<dbReference type="PANTHER" id="PTHR45749">
    <property type="match status" value="1"/>
</dbReference>
<evidence type="ECO:0000256" key="1">
    <source>
        <dbReference type="SAM" id="MobiDB-lite"/>
    </source>
</evidence>
<sequence>MDIRTWFSKQKNNASTSRDDASSKRQVHPEVAATSASVPPLSVPPAQSQQAIALPSGSSTKINRRSDDLGVDKPNQVRLENYPVRLFSGKKRSFSSSWYQNRTWLEYSVKTDAAYCFPCRQFSSHSSSSDSTFKESGFKDWKHATEKDKGLNKHASSKDHILCEKLWREKRMCIETDSEITTLVHKDQLAHNRYYSKWMEPEIQQDVKISIVLRFLDETYAIKERLLTIATSDAGDAKTLTQTLISEIRKAGLTTDKIISQCTKRNDTYGSYNQLHLVIVHVMSAERAIEDLFSVCNALYKFTRKPTVAARYKGNTLKRLLEQRWTGHLATVEVILESFQEILEVLDHVENTPSFPADTRMEAAGLRSAVSKPSFRFHALVVQKILAILEPPNRMLQSEEMDLQTAVQLVNSARECILALRTEEVFMELWKECCGTEANDTASHQSKRKCSVNRNLNDYILEQTSGARPQENQIKEQQRLFYSCIDAVAGEIVHRFGERNSKLIESMASLNPESTSFLDPERIKPLLALTGTTVNEAEFVVARQHILKHTETFTPPDEGKWTIKTVLDHFHSSLEAMPSVITAYKAALTLGASPALCENSFSTLKNVFSEHRRSMLHTREACLIQLAFEKDLTRKCKTEWKDRLLRRFHSSGKRRLQLY</sequence>
<reference evidence="3" key="1">
    <citation type="submission" date="2016-05" db="EMBL/GenBank/DDBJ databases">
        <authorList>
            <person name="Lavstsen T."/>
            <person name="Jespersen J.S."/>
        </authorList>
    </citation>
    <scope>NUCLEOTIDE SEQUENCE</scope>
    <source>
        <tissue evidence="3">Brain</tissue>
    </source>
</reference>
<feature type="compositionally biased region" description="Low complexity" evidence="1">
    <location>
        <begin position="31"/>
        <end position="51"/>
    </location>
</feature>
<feature type="domain" description="TTF-type" evidence="2">
    <location>
        <begin position="90"/>
        <end position="179"/>
    </location>
</feature>